<dbReference type="SUPFAM" id="SSF57667">
    <property type="entry name" value="beta-beta-alpha zinc fingers"/>
    <property type="match status" value="1"/>
</dbReference>
<dbReference type="InterPro" id="IPR013087">
    <property type="entry name" value="Znf_C2H2_type"/>
</dbReference>
<organism evidence="3 4">
    <name type="scientific">Tegillarca granosa</name>
    <name type="common">Malaysian cockle</name>
    <name type="synonym">Anadara granosa</name>
    <dbReference type="NCBI Taxonomy" id="220873"/>
    <lineage>
        <taxon>Eukaryota</taxon>
        <taxon>Metazoa</taxon>
        <taxon>Spiralia</taxon>
        <taxon>Lophotrochozoa</taxon>
        <taxon>Mollusca</taxon>
        <taxon>Bivalvia</taxon>
        <taxon>Autobranchia</taxon>
        <taxon>Pteriomorphia</taxon>
        <taxon>Arcoida</taxon>
        <taxon>Arcoidea</taxon>
        <taxon>Arcidae</taxon>
        <taxon>Tegillarca</taxon>
    </lineage>
</organism>
<evidence type="ECO:0000313" key="3">
    <source>
        <dbReference type="EMBL" id="KAJ8314068.1"/>
    </source>
</evidence>
<evidence type="ECO:0000313" key="4">
    <source>
        <dbReference type="Proteomes" id="UP001217089"/>
    </source>
</evidence>
<reference evidence="3 4" key="1">
    <citation type="submission" date="2022-12" db="EMBL/GenBank/DDBJ databases">
        <title>Chromosome-level genome of Tegillarca granosa.</title>
        <authorList>
            <person name="Kim J."/>
        </authorList>
    </citation>
    <scope>NUCLEOTIDE SEQUENCE [LARGE SCALE GENOMIC DNA]</scope>
    <source>
        <strain evidence="3">Teg-2019</strain>
        <tissue evidence="3">Adductor muscle</tissue>
    </source>
</reference>
<proteinExistence type="predicted"/>
<dbReference type="EMBL" id="JARBDR010000342">
    <property type="protein sequence ID" value="KAJ8314068.1"/>
    <property type="molecule type" value="Genomic_DNA"/>
</dbReference>
<dbReference type="PROSITE" id="PS00028">
    <property type="entry name" value="ZINC_FINGER_C2H2_1"/>
    <property type="match status" value="1"/>
</dbReference>
<feature type="region of interest" description="Disordered" evidence="1">
    <location>
        <begin position="409"/>
        <end position="473"/>
    </location>
</feature>
<feature type="compositionally biased region" description="Polar residues" evidence="1">
    <location>
        <begin position="110"/>
        <end position="124"/>
    </location>
</feature>
<feature type="region of interest" description="Disordered" evidence="1">
    <location>
        <begin position="193"/>
        <end position="310"/>
    </location>
</feature>
<feature type="compositionally biased region" description="Basic and acidic residues" evidence="1">
    <location>
        <begin position="263"/>
        <end position="273"/>
    </location>
</feature>
<protein>
    <recommendedName>
        <fullName evidence="2">C2H2-type domain-containing protein</fullName>
    </recommendedName>
</protein>
<feature type="compositionally biased region" description="Basic and acidic residues" evidence="1">
    <location>
        <begin position="712"/>
        <end position="728"/>
    </location>
</feature>
<feature type="compositionally biased region" description="Polar residues" evidence="1">
    <location>
        <begin position="409"/>
        <end position="431"/>
    </location>
</feature>
<feature type="domain" description="C2H2-type" evidence="2">
    <location>
        <begin position="311"/>
        <end position="333"/>
    </location>
</feature>
<dbReference type="Gene3D" id="3.30.160.60">
    <property type="entry name" value="Classic Zinc Finger"/>
    <property type="match status" value="1"/>
</dbReference>
<feature type="compositionally biased region" description="Acidic residues" evidence="1">
    <location>
        <begin position="193"/>
        <end position="202"/>
    </location>
</feature>
<feature type="compositionally biased region" description="Polar residues" evidence="1">
    <location>
        <begin position="342"/>
        <end position="352"/>
    </location>
</feature>
<keyword evidence="4" id="KW-1185">Reference proteome</keyword>
<dbReference type="SMART" id="SM00355">
    <property type="entry name" value="ZnF_C2H2"/>
    <property type="match status" value="3"/>
</dbReference>
<name>A0ABQ9FEH0_TEGGR</name>
<dbReference type="Pfam" id="PF12874">
    <property type="entry name" value="zf-met"/>
    <property type="match status" value="1"/>
</dbReference>
<feature type="compositionally biased region" description="Basic and acidic residues" evidence="1">
    <location>
        <begin position="218"/>
        <end position="235"/>
    </location>
</feature>
<evidence type="ECO:0000259" key="2">
    <source>
        <dbReference type="PROSITE" id="PS00028"/>
    </source>
</evidence>
<dbReference type="InterPro" id="IPR036236">
    <property type="entry name" value="Znf_C2H2_sf"/>
</dbReference>
<evidence type="ECO:0000256" key="1">
    <source>
        <dbReference type="SAM" id="MobiDB-lite"/>
    </source>
</evidence>
<comment type="caution">
    <text evidence="3">The sequence shown here is derived from an EMBL/GenBank/DDBJ whole genome shotgun (WGS) entry which is preliminary data.</text>
</comment>
<feature type="compositionally biased region" description="Acidic residues" evidence="1">
    <location>
        <begin position="296"/>
        <end position="309"/>
    </location>
</feature>
<dbReference type="Proteomes" id="UP001217089">
    <property type="component" value="Unassembled WGS sequence"/>
</dbReference>
<feature type="compositionally biased region" description="Low complexity" evidence="1">
    <location>
        <begin position="730"/>
        <end position="744"/>
    </location>
</feature>
<accession>A0ABQ9FEH0</accession>
<sequence length="872" mass="98504">MAFNFGHNQRGNSRNQNPRFSSRQPGPPNQSQPFFGSPQDFLANLSSFFRPRNAPTGLRNQFNSGNQFGQNDFSFNSGFQNERPPNRPFNSDFHPRFTASKPQNEHQRKPYQSDNQDFGETNSYHPYRKESQNVQSKTEFTKRNEDNLRINEVGKEKFSEIKDDKLKIGQESDLKVDNESVDQDLCDLNDIDMEIDDEDGDTDIGNIDVSDVSMSQQVEHKEKKIDKPDEKKADLPKNTLESQRQDKKDVNIQGKINPAESPKTLEKNKDKNIQGKGTTESSKENVVIAAKKDEKKEEEEEDSDSEDTGYCDYCKMEFATADAYWKHTRGLLHTQKLMGADTSVSRSPQNTKKTSKPQEPATSTYVPKKGELVTAAVIEANITETPTDLYESFPENKKLELSKPDIESQYKSVSGNQKSEQFKNVSGSKNLETGKPKIESQYYGEEPQSKSDSFDSYKGYSHGNDNGDDYEDLNEVGTKQENWMDVDPSEMQKVPAKERDLAPGDLGKNPFPDEFYCHLCDARCTGAVTYRMHLDGRTHKMKVIMTNRGDRAKAMKLKSMMTGSRKVITVNKEPKINKLLAECGSPLIGLQYVSEYHRDDEKAVRYVCNLCESKCDGASIISHVMGSRHRMKYFQEHHEDIYSHLMQYSSTRKKSDLNASAEMFARDLERKEGRGEVKVKMEIAPSTEKAAIQLIKTAAVQIPELLSLTGTEKSELKTDSKSKQRETEGYSDYSSGYSYHSTSSLNQRGGKSGARDGNHGYYNRANADSYEDTGSYYESFDYGHGQRGSKRSLEPDSRARGILKSGRIGSKSYTGSSGSKTGAYGGSEEWYDDSYGYGYDENYGYGTGDYSGYGGEGSYRKHKSVLWTVRFL</sequence>
<feature type="region of interest" description="Disordered" evidence="1">
    <location>
        <begin position="1"/>
        <end position="145"/>
    </location>
</feature>
<feature type="region of interest" description="Disordered" evidence="1">
    <location>
        <begin position="712"/>
        <end position="768"/>
    </location>
</feature>
<feature type="region of interest" description="Disordered" evidence="1">
    <location>
        <begin position="781"/>
        <end position="822"/>
    </location>
</feature>
<feature type="region of interest" description="Disordered" evidence="1">
    <location>
        <begin position="339"/>
        <end position="367"/>
    </location>
</feature>
<feature type="compositionally biased region" description="Low complexity" evidence="1">
    <location>
        <begin position="809"/>
        <end position="822"/>
    </location>
</feature>
<dbReference type="PANTHER" id="PTHR45762">
    <property type="entry name" value="ZINC FINGER RNA-BINDING PROTEIN"/>
    <property type="match status" value="1"/>
</dbReference>
<dbReference type="PANTHER" id="PTHR45762:SF13">
    <property type="entry name" value="U1-TYPE DOMAIN-CONTAINING PROTEIN"/>
    <property type="match status" value="1"/>
</dbReference>
<gene>
    <name evidence="3" type="ORF">KUTeg_008629</name>
</gene>
<feature type="compositionally biased region" description="Low complexity" evidence="1">
    <location>
        <begin position="60"/>
        <end position="71"/>
    </location>
</feature>
<feature type="compositionally biased region" description="Polar residues" evidence="1">
    <location>
        <begin position="1"/>
        <end position="24"/>
    </location>
</feature>